<evidence type="ECO:0000313" key="1">
    <source>
        <dbReference type="EMBL" id="MDP1519574.1"/>
    </source>
</evidence>
<evidence type="ECO:0000313" key="2">
    <source>
        <dbReference type="Proteomes" id="UP001178354"/>
    </source>
</evidence>
<protein>
    <submittedName>
        <fullName evidence="1">SlyX family protein</fullName>
    </submittedName>
</protein>
<dbReference type="Pfam" id="PF04102">
    <property type="entry name" value="SlyX"/>
    <property type="match status" value="1"/>
</dbReference>
<proteinExistence type="predicted"/>
<keyword evidence="2" id="KW-1185">Reference proteome</keyword>
<name>A0AAW8B1Y5_9GAMM</name>
<dbReference type="AlphaFoldDB" id="A0AAW8B1Y5"/>
<reference evidence="1" key="1">
    <citation type="journal article" date="2010" name="Int. J. Syst. Evol. Microbiol.">
        <title>Porticoccus litoralis gen. nov., sp. nov., a gammaproteobacterium isolated from the Yellow Sea.</title>
        <authorList>
            <person name="Oh H.M."/>
            <person name="Kim H."/>
            <person name="Kim K.M."/>
            <person name="Min G.S."/>
            <person name="Cho J.C."/>
        </authorList>
    </citation>
    <scope>NUCLEOTIDE SEQUENCE</scope>
    <source>
        <strain evidence="1">DSM 25064</strain>
    </source>
</reference>
<organism evidence="1 2">
    <name type="scientific">Porticoccus litoralis</name>
    <dbReference type="NCBI Taxonomy" id="434086"/>
    <lineage>
        <taxon>Bacteria</taxon>
        <taxon>Pseudomonadati</taxon>
        <taxon>Pseudomonadota</taxon>
        <taxon>Gammaproteobacteria</taxon>
        <taxon>Cellvibrionales</taxon>
        <taxon>Porticoccaceae</taxon>
        <taxon>Porticoccus</taxon>
    </lineage>
</organism>
<dbReference type="Proteomes" id="UP001178354">
    <property type="component" value="Unassembled WGS sequence"/>
</dbReference>
<reference evidence="1" key="2">
    <citation type="submission" date="2023-08" db="EMBL/GenBank/DDBJ databases">
        <authorList>
            <person name="Luo J."/>
        </authorList>
    </citation>
    <scope>NUCLEOTIDE SEQUENCE</scope>
    <source>
        <strain evidence="1">DSM 25064</strain>
    </source>
</reference>
<dbReference type="RefSeq" id="WP_305169087.1">
    <property type="nucleotide sequence ID" value="NZ_JAUUUU010000001.1"/>
</dbReference>
<gene>
    <name evidence="1" type="ORF">Q8A57_01150</name>
</gene>
<dbReference type="Gene3D" id="1.20.5.300">
    <property type="match status" value="1"/>
</dbReference>
<accession>A0AAW8B1Y5</accession>
<sequence>MDEDRLIDIETRLAFQEDAIERLSDVLYRQQELLDRLVARCDLLGTKVTELAEKLPDEMGGNEKPPHY</sequence>
<dbReference type="PANTHER" id="PTHR36508:SF1">
    <property type="entry name" value="PROTEIN SLYX"/>
    <property type="match status" value="1"/>
</dbReference>
<dbReference type="PANTHER" id="PTHR36508">
    <property type="entry name" value="PROTEIN SLYX"/>
    <property type="match status" value="1"/>
</dbReference>
<dbReference type="EMBL" id="JAUUUU010000001">
    <property type="protein sequence ID" value="MDP1519574.1"/>
    <property type="molecule type" value="Genomic_DNA"/>
</dbReference>
<comment type="caution">
    <text evidence="1">The sequence shown here is derived from an EMBL/GenBank/DDBJ whole genome shotgun (WGS) entry which is preliminary data.</text>
</comment>
<dbReference type="InterPro" id="IPR007236">
    <property type="entry name" value="SlyX"/>
</dbReference>